<accession>A0A8W8MDA5</accession>
<name>A0A8W8MDA5_MAGGI</name>
<organism evidence="2 3">
    <name type="scientific">Magallana gigas</name>
    <name type="common">Pacific oyster</name>
    <name type="synonym">Crassostrea gigas</name>
    <dbReference type="NCBI Taxonomy" id="29159"/>
    <lineage>
        <taxon>Eukaryota</taxon>
        <taxon>Metazoa</taxon>
        <taxon>Spiralia</taxon>
        <taxon>Lophotrochozoa</taxon>
        <taxon>Mollusca</taxon>
        <taxon>Bivalvia</taxon>
        <taxon>Autobranchia</taxon>
        <taxon>Pteriomorphia</taxon>
        <taxon>Ostreida</taxon>
        <taxon>Ostreoidea</taxon>
        <taxon>Ostreidae</taxon>
        <taxon>Magallana</taxon>
    </lineage>
</organism>
<protein>
    <submittedName>
        <fullName evidence="2">Uncharacterized protein</fullName>
    </submittedName>
</protein>
<sequence>MAGIDVNPDGIQFIVQPYQFEPHRGPKQPLSSSESSSESDSERDSDIDAVATDEWCICNNCVATMYAYCNREKMLPELCSLPAKTR</sequence>
<dbReference type="AlphaFoldDB" id="A0A8W8MDA5"/>
<evidence type="ECO:0000313" key="2">
    <source>
        <dbReference type="EnsemblMetazoa" id="G33115.1:cds"/>
    </source>
</evidence>
<reference evidence="2" key="1">
    <citation type="submission" date="2022-08" db="UniProtKB">
        <authorList>
            <consortium name="EnsemblMetazoa"/>
        </authorList>
    </citation>
    <scope>IDENTIFICATION</scope>
    <source>
        <strain evidence="2">05x7-T-G4-1.051#20</strain>
    </source>
</reference>
<evidence type="ECO:0000256" key="1">
    <source>
        <dbReference type="SAM" id="MobiDB-lite"/>
    </source>
</evidence>
<feature type="region of interest" description="Disordered" evidence="1">
    <location>
        <begin position="17"/>
        <end position="46"/>
    </location>
</feature>
<keyword evidence="3" id="KW-1185">Reference proteome</keyword>
<proteinExistence type="predicted"/>
<evidence type="ECO:0000313" key="3">
    <source>
        <dbReference type="Proteomes" id="UP000005408"/>
    </source>
</evidence>
<dbReference type="Proteomes" id="UP000005408">
    <property type="component" value="Unassembled WGS sequence"/>
</dbReference>
<dbReference type="EnsemblMetazoa" id="G33115.1">
    <property type="protein sequence ID" value="G33115.1:cds"/>
    <property type="gene ID" value="G33115"/>
</dbReference>